<feature type="compositionally biased region" description="Basic and acidic residues" evidence="1">
    <location>
        <begin position="136"/>
        <end position="150"/>
    </location>
</feature>
<reference evidence="2" key="1">
    <citation type="submission" date="2025-08" db="UniProtKB">
        <authorList>
            <consortium name="Ensembl"/>
        </authorList>
    </citation>
    <scope>IDENTIFICATION</scope>
</reference>
<dbReference type="Pfam" id="PF15769">
    <property type="entry name" value="DUF4698"/>
    <property type="match status" value="1"/>
</dbReference>
<protein>
    <recommendedName>
        <fullName evidence="4">Coiled-coil domain-containing protein 60</fullName>
    </recommendedName>
</protein>
<dbReference type="PANTHER" id="PTHR34754">
    <property type="entry name" value="COILED-COIL DOMAIN-CONTAINING PROTEIN 60"/>
    <property type="match status" value="1"/>
</dbReference>
<reference evidence="2" key="2">
    <citation type="submission" date="2025-09" db="UniProtKB">
        <authorList>
            <consortium name="Ensembl"/>
        </authorList>
    </citation>
    <scope>IDENTIFICATION</scope>
</reference>
<dbReference type="GeneTree" id="ENSGT00390000015428"/>
<dbReference type="PANTHER" id="PTHR34754:SF1">
    <property type="entry name" value="COILED-COIL DOMAIN-CONTAINING PROTEIN 60"/>
    <property type="match status" value="1"/>
</dbReference>
<dbReference type="AlphaFoldDB" id="A0A8P4G866"/>
<evidence type="ECO:0000256" key="1">
    <source>
        <dbReference type="SAM" id="MobiDB-lite"/>
    </source>
</evidence>
<proteinExistence type="predicted"/>
<feature type="compositionally biased region" description="Basic and acidic residues" evidence="1">
    <location>
        <begin position="20"/>
        <end position="41"/>
    </location>
</feature>
<gene>
    <name evidence="2" type="primary">LOC127376706</name>
</gene>
<keyword evidence="3" id="KW-1185">Reference proteome</keyword>
<evidence type="ECO:0000313" key="3">
    <source>
        <dbReference type="Proteomes" id="UP000694389"/>
    </source>
</evidence>
<feature type="region of interest" description="Disordered" evidence="1">
    <location>
        <begin position="1"/>
        <end position="90"/>
    </location>
</feature>
<evidence type="ECO:0008006" key="4">
    <source>
        <dbReference type="Google" id="ProtNLM"/>
    </source>
</evidence>
<dbReference type="InterPro" id="IPR031526">
    <property type="entry name" value="DUF4698"/>
</dbReference>
<organism evidence="2 3">
    <name type="scientific">Dicentrarchus labrax</name>
    <name type="common">European seabass</name>
    <name type="synonym">Morone labrax</name>
    <dbReference type="NCBI Taxonomy" id="13489"/>
    <lineage>
        <taxon>Eukaryota</taxon>
        <taxon>Metazoa</taxon>
        <taxon>Chordata</taxon>
        <taxon>Craniata</taxon>
        <taxon>Vertebrata</taxon>
        <taxon>Euteleostomi</taxon>
        <taxon>Actinopterygii</taxon>
        <taxon>Neopterygii</taxon>
        <taxon>Teleostei</taxon>
        <taxon>Neoteleostei</taxon>
        <taxon>Acanthomorphata</taxon>
        <taxon>Eupercaria</taxon>
        <taxon>Moronidae</taxon>
        <taxon>Dicentrarchus</taxon>
    </lineage>
</organism>
<sequence length="401" mass="45880">MTSRNSRLNPRISGRVKPALVREQEVSARSTDSRENHDRRTLQLSRQGRLEAPRRPSGSLSRLSHPESRPENMGQQRMGTSLPVSRTQAGKRADIVSLRKHLGHARRLAFAIKRGQSYFHLLQKEEREEQEVEESQQMRREEQLRREPRPPRFSSDSDSESEGWPVPAGTSWSNANEARLRRRKSQSARPFTPVHHSLTSPLLSEAPRKVIYRQLCCLNWLLEALTLDRSGRVAPLAACWDPKDPGRGRTTIKTLKKERAIENKWEQFVSAKPQRAHRRRPCSSSARLHTHRKSSFASVVSLSALTSTTVGSSVSSLVQGAEEDTECPAAAEETEQPPSECKLSEWEKRVSLVESQLTEEAWNILALLTDLADHPYKRYRHLKELRQNESLSLPTYRWRIC</sequence>
<name>A0A8P4G866_DICLA</name>
<feature type="compositionally biased region" description="Polar residues" evidence="1">
    <location>
        <begin position="73"/>
        <end position="88"/>
    </location>
</feature>
<feature type="region of interest" description="Disordered" evidence="1">
    <location>
        <begin position="125"/>
        <end position="198"/>
    </location>
</feature>
<evidence type="ECO:0000313" key="2">
    <source>
        <dbReference type="Ensembl" id="ENSDLAP00005067914.1"/>
    </source>
</evidence>
<dbReference type="Proteomes" id="UP000694389">
    <property type="component" value="Unassembled WGS sequence"/>
</dbReference>
<dbReference type="Ensembl" id="ENSDLAT00005086834.1">
    <property type="protein sequence ID" value="ENSDLAP00005067914.1"/>
    <property type="gene ID" value="ENSDLAG00005019766.2"/>
</dbReference>
<accession>A0A8P4G866</accession>